<proteinExistence type="predicted"/>
<dbReference type="Proteomes" id="UP000483078">
    <property type="component" value="Unassembled WGS sequence"/>
</dbReference>
<feature type="region of interest" description="Disordered" evidence="1">
    <location>
        <begin position="1"/>
        <end position="20"/>
    </location>
</feature>
<dbReference type="InterPro" id="IPR045389">
    <property type="entry name" value="DUF6522"/>
</dbReference>
<dbReference type="Pfam" id="PF01106">
    <property type="entry name" value="NifU"/>
    <property type="match status" value="1"/>
</dbReference>
<dbReference type="Pfam" id="PF20132">
    <property type="entry name" value="DUF6522"/>
    <property type="match status" value="1"/>
</dbReference>
<comment type="caution">
    <text evidence="3">The sequence shown here is derived from an EMBL/GenBank/DDBJ whole genome shotgun (WGS) entry which is preliminary data.</text>
</comment>
<feature type="domain" description="Scaffold protein Nfu/NifU N-terminal" evidence="2">
    <location>
        <begin position="11"/>
        <end position="97"/>
    </location>
</feature>
<dbReference type="InterPro" id="IPR034904">
    <property type="entry name" value="FSCA_dom_sf"/>
</dbReference>
<dbReference type="InterPro" id="IPR014824">
    <property type="entry name" value="Nfu/NifU_N"/>
</dbReference>
<reference evidence="3 4" key="1">
    <citation type="submission" date="2019-06" db="EMBL/GenBank/DDBJ databases">
        <title>Enrichment of Autotrophic Halophilic Microorganisms from Red Sea Brine Pool Using Microbial Electrosynthesis System.</title>
        <authorList>
            <person name="Alqahtani M.F."/>
            <person name="Bajracharya S."/>
            <person name="Katuri K.P."/>
            <person name="Ali M."/>
            <person name="Saikaly P.E."/>
        </authorList>
    </citation>
    <scope>NUCLEOTIDE SEQUENCE [LARGE SCALE GENOMIC DNA]</scope>
    <source>
        <strain evidence="3">MES6</strain>
    </source>
</reference>
<dbReference type="PANTHER" id="PTHR11178">
    <property type="entry name" value="IRON-SULFUR CLUSTER SCAFFOLD PROTEIN NFU-RELATED"/>
    <property type="match status" value="1"/>
</dbReference>
<dbReference type="InterPro" id="IPR001075">
    <property type="entry name" value="NIF_FeS_clus_asmbl_NifU_C"/>
</dbReference>
<dbReference type="RefSeq" id="WP_273248859.1">
    <property type="nucleotide sequence ID" value="NZ_VENJ01000006.1"/>
</dbReference>
<dbReference type="Gene3D" id="3.30.1370.70">
    <property type="entry name" value="Scaffold protein Nfu/NifU, N-terminal domain"/>
    <property type="match status" value="1"/>
</dbReference>
<dbReference type="GO" id="GO:0051536">
    <property type="term" value="F:iron-sulfur cluster binding"/>
    <property type="evidence" value="ECO:0007669"/>
    <property type="project" value="InterPro"/>
</dbReference>
<dbReference type="Pfam" id="PF08712">
    <property type="entry name" value="Nfu_N"/>
    <property type="match status" value="1"/>
</dbReference>
<dbReference type="SUPFAM" id="SSF117916">
    <property type="entry name" value="Fe-S cluster assembly (FSCA) domain-like"/>
    <property type="match status" value="1"/>
</dbReference>
<protein>
    <submittedName>
        <fullName evidence="3">NifU family protein</fullName>
    </submittedName>
</protein>
<dbReference type="SUPFAM" id="SSF110836">
    <property type="entry name" value="Hypothetical protein SAV1430"/>
    <property type="match status" value="1"/>
</dbReference>
<dbReference type="GO" id="GO:0016226">
    <property type="term" value="P:iron-sulfur cluster assembly"/>
    <property type="evidence" value="ECO:0007669"/>
    <property type="project" value="InterPro"/>
</dbReference>
<evidence type="ECO:0000313" key="3">
    <source>
        <dbReference type="EMBL" id="MTJ04264.1"/>
    </source>
</evidence>
<gene>
    <name evidence="3" type="ORF">FH759_06165</name>
</gene>
<dbReference type="Gene3D" id="3.30.300.130">
    <property type="entry name" value="Fe-S cluster assembly (FSCA)"/>
    <property type="match status" value="1"/>
</dbReference>
<organism evidence="3 4">
    <name type="scientific">Sediminimonas qiaohouensis</name>
    <dbReference type="NCBI Taxonomy" id="552061"/>
    <lineage>
        <taxon>Bacteria</taxon>
        <taxon>Pseudomonadati</taxon>
        <taxon>Pseudomonadota</taxon>
        <taxon>Alphaproteobacteria</taxon>
        <taxon>Rhodobacterales</taxon>
        <taxon>Roseobacteraceae</taxon>
        <taxon>Sediminimonas</taxon>
    </lineage>
</organism>
<evidence type="ECO:0000256" key="1">
    <source>
        <dbReference type="SAM" id="MobiDB-lite"/>
    </source>
</evidence>
<dbReference type="SMART" id="SM00932">
    <property type="entry name" value="Nfu_N"/>
    <property type="match status" value="1"/>
</dbReference>
<dbReference type="InterPro" id="IPR036498">
    <property type="entry name" value="Nfu/NifU_N_sf"/>
</dbReference>
<accession>A0A7C9HAM7</accession>
<name>A0A7C9HAM7_9RHOB</name>
<dbReference type="GO" id="GO:0005506">
    <property type="term" value="F:iron ion binding"/>
    <property type="evidence" value="ECO:0007669"/>
    <property type="project" value="InterPro"/>
</dbReference>
<sequence length="410" mass="43402">MSETSKPTRRIRAQPSPRDPLTMRFILDSPVQAGCSVSHNNPEAATAPLPRALFAVDGVDKLHVAGETVTVTRKADADWQALKPRIATAIRQVLDATDAPLGDDAGAPEAAQAGDTALLNAARHILDQQANPAIASHGGHVTAERAENGVVYLRMSGGCQGCAASAATLRNGIETMLRNALPEIRDIVDVTDHAAGDNPFYSETPGQSPVLNRPIPPGAIVWEDGQFMIDPDYLAPRLGLDAEGLREGLRKGTVVSHSESGVGADAGQTRITIRSAQRAWAAEVAPDGAAREVPPPRGPAPTPALADKLRQYLETLAPRDLPITYGKLARAMGMYAPGSVRKVTRALEETMREDAAAGRPFVAARVVGRGTPARPGQGFFDLARELGRGPGNNQTEDAYFTQEFQASTAV</sequence>
<dbReference type="EMBL" id="VENJ01000006">
    <property type="protein sequence ID" value="MTJ04264.1"/>
    <property type="molecule type" value="Genomic_DNA"/>
</dbReference>
<evidence type="ECO:0000259" key="2">
    <source>
        <dbReference type="SMART" id="SM00932"/>
    </source>
</evidence>
<evidence type="ECO:0000313" key="4">
    <source>
        <dbReference type="Proteomes" id="UP000483078"/>
    </source>
</evidence>
<dbReference type="AlphaFoldDB" id="A0A7C9HAM7"/>